<dbReference type="InterPro" id="IPR006094">
    <property type="entry name" value="Oxid_FAD_bind_N"/>
</dbReference>
<dbReference type="InterPro" id="IPR016167">
    <property type="entry name" value="FAD-bd_PCMH_sub1"/>
</dbReference>
<keyword evidence="8" id="KW-1185">Reference proteome</keyword>
<dbReference type="Pfam" id="PF01565">
    <property type="entry name" value="FAD_binding_4"/>
    <property type="match status" value="1"/>
</dbReference>
<dbReference type="PANTHER" id="PTHR42973">
    <property type="entry name" value="BINDING OXIDOREDUCTASE, PUTATIVE (AFU_ORTHOLOGUE AFUA_1G17690)-RELATED"/>
    <property type="match status" value="1"/>
</dbReference>
<evidence type="ECO:0000259" key="6">
    <source>
        <dbReference type="PROSITE" id="PS51387"/>
    </source>
</evidence>
<dbReference type="InterPro" id="IPR050416">
    <property type="entry name" value="FAD-linked_Oxidoreductase"/>
</dbReference>
<evidence type="ECO:0000256" key="1">
    <source>
        <dbReference type="ARBA" id="ARBA00001974"/>
    </source>
</evidence>
<gene>
    <name evidence="7" type="ORF">E1292_20540</name>
</gene>
<dbReference type="Gene3D" id="3.30.43.10">
    <property type="entry name" value="Uridine Diphospho-n-acetylenolpyruvylglucosamine Reductase, domain 2"/>
    <property type="match status" value="1"/>
</dbReference>
<organism evidence="7 8">
    <name type="scientific">Nonomuraea deserti</name>
    <dbReference type="NCBI Taxonomy" id="1848322"/>
    <lineage>
        <taxon>Bacteria</taxon>
        <taxon>Bacillati</taxon>
        <taxon>Actinomycetota</taxon>
        <taxon>Actinomycetes</taxon>
        <taxon>Streptosporangiales</taxon>
        <taxon>Streptosporangiaceae</taxon>
        <taxon>Nonomuraea</taxon>
    </lineage>
</organism>
<reference evidence="7 8" key="1">
    <citation type="submission" date="2019-03" db="EMBL/GenBank/DDBJ databases">
        <title>Draft genome sequences of novel Actinobacteria.</title>
        <authorList>
            <person name="Sahin N."/>
            <person name="Ay H."/>
            <person name="Saygin H."/>
        </authorList>
    </citation>
    <scope>NUCLEOTIDE SEQUENCE [LARGE SCALE GENOMIC DNA]</scope>
    <source>
        <strain evidence="7 8">KC310</strain>
    </source>
</reference>
<dbReference type="Gene3D" id="3.30.465.10">
    <property type="match status" value="1"/>
</dbReference>
<dbReference type="AlphaFoldDB" id="A0A4V6PCL7"/>
<dbReference type="GO" id="GO:0071949">
    <property type="term" value="F:FAD binding"/>
    <property type="evidence" value="ECO:0007669"/>
    <property type="project" value="InterPro"/>
</dbReference>
<evidence type="ECO:0000256" key="3">
    <source>
        <dbReference type="ARBA" id="ARBA00022630"/>
    </source>
</evidence>
<evidence type="ECO:0000313" key="8">
    <source>
        <dbReference type="Proteomes" id="UP000295258"/>
    </source>
</evidence>
<dbReference type="EMBL" id="SMKO01000052">
    <property type="protein sequence ID" value="TDD03706.1"/>
    <property type="molecule type" value="Genomic_DNA"/>
</dbReference>
<keyword evidence="3" id="KW-0285">Flavoprotein</keyword>
<evidence type="ECO:0000256" key="2">
    <source>
        <dbReference type="ARBA" id="ARBA00005466"/>
    </source>
</evidence>
<sequence length="443" mass="47656">MADEGQRLLRPGDQGYDDARTVWNAMVDRRPRVIARCASADDVVAAVRTARELDLEVGVRCGGHGIVGLAVPDGGFMIDLTPMGGVRVDPVRRRAWVQGGALLGALDRESQRHGLATTAGNVSHTGVGGLTLGGGMGWLARQYGLACDNVVSYEMVTADGDLVRASRSENPDLFWGLRGGGGNFGVVTAFEFQLHPVGTRALTAEYSFPVEEALPVLRGWRELNAEAPRQATFTAYAGDDVATVGFVWVGDPADGRRLLPGLRALGRPVAERVAETSYVELQRADDADGRHGLRRYWKGHYLRQLPDEAIEAFLRRGTADGRGRGLPGARLQAYGGAIADMPDEATAFGHRDTLFEYVISARWSDPAEDQARTAAARRGAAALEPFAGGVYVNALSDEGAEGVRRAYPPAKLARLTALKDAYDPHNVFHLNHNIRPSAEDAHA</sequence>
<dbReference type="GO" id="GO:0016491">
    <property type="term" value="F:oxidoreductase activity"/>
    <property type="evidence" value="ECO:0007669"/>
    <property type="project" value="UniProtKB-KW"/>
</dbReference>
<feature type="domain" description="FAD-binding PCMH-type" evidence="6">
    <location>
        <begin position="26"/>
        <end position="197"/>
    </location>
</feature>
<keyword evidence="5" id="KW-0560">Oxidoreductase</keyword>
<evidence type="ECO:0000313" key="7">
    <source>
        <dbReference type="EMBL" id="TDD03706.1"/>
    </source>
</evidence>
<comment type="caution">
    <text evidence="7">The sequence shown here is derived from an EMBL/GenBank/DDBJ whole genome shotgun (WGS) entry which is preliminary data.</text>
</comment>
<comment type="similarity">
    <text evidence="2">Belongs to the oxygen-dependent FAD-linked oxidoreductase family.</text>
</comment>
<keyword evidence="4" id="KW-0274">FAD</keyword>
<dbReference type="InterPro" id="IPR012951">
    <property type="entry name" value="BBE"/>
</dbReference>
<protein>
    <submittedName>
        <fullName evidence="7">FAD-binding oxidoreductase</fullName>
    </submittedName>
</protein>
<proteinExistence type="inferred from homology"/>
<dbReference type="PROSITE" id="PS51387">
    <property type="entry name" value="FAD_PCMH"/>
    <property type="match status" value="1"/>
</dbReference>
<dbReference type="RefSeq" id="WP_132596852.1">
    <property type="nucleotide sequence ID" value="NZ_SMKO01000052.1"/>
</dbReference>
<dbReference type="InterPro" id="IPR016169">
    <property type="entry name" value="FAD-bd_PCMH_sub2"/>
</dbReference>
<dbReference type="InterPro" id="IPR016166">
    <property type="entry name" value="FAD-bd_PCMH"/>
</dbReference>
<name>A0A4V6PCL7_9ACTN</name>
<evidence type="ECO:0000256" key="4">
    <source>
        <dbReference type="ARBA" id="ARBA00022827"/>
    </source>
</evidence>
<accession>A0A4V6PCL7</accession>
<dbReference type="PANTHER" id="PTHR42973:SF39">
    <property type="entry name" value="FAD-BINDING PCMH-TYPE DOMAIN-CONTAINING PROTEIN"/>
    <property type="match status" value="1"/>
</dbReference>
<dbReference type="Pfam" id="PF08031">
    <property type="entry name" value="BBE"/>
    <property type="match status" value="1"/>
</dbReference>
<dbReference type="InterPro" id="IPR036318">
    <property type="entry name" value="FAD-bd_PCMH-like_sf"/>
</dbReference>
<dbReference type="SUPFAM" id="SSF56176">
    <property type="entry name" value="FAD-binding/transporter-associated domain-like"/>
    <property type="match status" value="1"/>
</dbReference>
<comment type="cofactor">
    <cofactor evidence="1">
        <name>FAD</name>
        <dbReference type="ChEBI" id="CHEBI:57692"/>
    </cofactor>
</comment>
<dbReference type="Proteomes" id="UP000295258">
    <property type="component" value="Unassembled WGS sequence"/>
</dbReference>
<dbReference type="Gene3D" id="3.40.462.20">
    <property type="match status" value="1"/>
</dbReference>
<evidence type="ECO:0000256" key="5">
    <source>
        <dbReference type="ARBA" id="ARBA00023002"/>
    </source>
</evidence>